<feature type="transmembrane region" description="Helical" evidence="9">
    <location>
        <begin position="29"/>
        <end position="49"/>
    </location>
</feature>
<name>A0A024UD09_9STRA</name>
<dbReference type="VEuPathDB" id="FungiDB:H310_04611"/>
<evidence type="ECO:0000256" key="9">
    <source>
        <dbReference type="SAM" id="Phobius"/>
    </source>
</evidence>
<feature type="transmembrane region" description="Helical" evidence="9">
    <location>
        <begin position="248"/>
        <end position="270"/>
    </location>
</feature>
<evidence type="ECO:0000256" key="2">
    <source>
        <dbReference type="ARBA" id="ARBA00022448"/>
    </source>
</evidence>
<dbReference type="GO" id="GO:0005254">
    <property type="term" value="F:chloride channel activity"/>
    <property type="evidence" value="ECO:0007669"/>
    <property type="project" value="InterPro"/>
</dbReference>
<proteinExistence type="predicted"/>
<dbReference type="RefSeq" id="XP_008867252.1">
    <property type="nucleotide sequence ID" value="XM_008869030.1"/>
</dbReference>
<dbReference type="Pfam" id="PF25539">
    <property type="entry name" value="Bestrophin_2"/>
    <property type="match status" value="1"/>
</dbReference>
<gene>
    <name evidence="10" type="ORF">H310_04611</name>
</gene>
<reference evidence="10" key="1">
    <citation type="submission" date="2013-12" db="EMBL/GenBank/DDBJ databases">
        <title>The Genome Sequence of Aphanomyces invadans NJM9701.</title>
        <authorList>
            <consortium name="The Broad Institute Genomics Platform"/>
            <person name="Russ C."/>
            <person name="Tyler B."/>
            <person name="van West P."/>
            <person name="Dieguez-Uribeondo J."/>
            <person name="Young S.K."/>
            <person name="Zeng Q."/>
            <person name="Gargeya S."/>
            <person name="Fitzgerald M."/>
            <person name="Abouelleil A."/>
            <person name="Alvarado L."/>
            <person name="Chapman S.B."/>
            <person name="Gainer-Dewar J."/>
            <person name="Goldberg J."/>
            <person name="Griggs A."/>
            <person name="Gujja S."/>
            <person name="Hansen M."/>
            <person name="Howarth C."/>
            <person name="Imamovic A."/>
            <person name="Ireland A."/>
            <person name="Larimer J."/>
            <person name="McCowan C."/>
            <person name="Murphy C."/>
            <person name="Pearson M."/>
            <person name="Poon T.W."/>
            <person name="Priest M."/>
            <person name="Roberts A."/>
            <person name="Saif S."/>
            <person name="Shea T."/>
            <person name="Sykes S."/>
            <person name="Wortman J."/>
            <person name="Nusbaum C."/>
            <person name="Birren B."/>
        </authorList>
    </citation>
    <scope>NUCLEOTIDE SEQUENCE [LARGE SCALE GENOMIC DNA]</scope>
    <source>
        <strain evidence="10">NJM9701</strain>
    </source>
</reference>
<evidence type="ECO:0000256" key="3">
    <source>
        <dbReference type="ARBA" id="ARBA00022475"/>
    </source>
</evidence>
<comment type="subcellular location">
    <subcellularLocation>
        <location evidence="1">Cell membrane</location>
        <topology evidence="1">Multi-pass membrane protein</topology>
    </subcellularLocation>
</comment>
<evidence type="ECO:0000256" key="7">
    <source>
        <dbReference type="ARBA" id="ARBA00023136"/>
    </source>
</evidence>
<accession>A0A024UD09</accession>
<dbReference type="EMBL" id="KI913958">
    <property type="protein sequence ID" value="ETW04296.1"/>
    <property type="molecule type" value="Genomic_DNA"/>
</dbReference>
<organism evidence="10">
    <name type="scientific">Aphanomyces invadans</name>
    <dbReference type="NCBI Taxonomy" id="157072"/>
    <lineage>
        <taxon>Eukaryota</taxon>
        <taxon>Sar</taxon>
        <taxon>Stramenopiles</taxon>
        <taxon>Oomycota</taxon>
        <taxon>Saprolegniomycetes</taxon>
        <taxon>Saprolegniales</taxon>
        <taxon>Verrucalvaceae</taxon>
        <taxon>Aphanomyces</taxon>
    </lineage>
</organism>
<keyword evidence="3" id="KW-1003">Cell membrane</keyword>
<feature type="transmembrane region" description="Helical" evidence="9">
    <location>
        <begin position="55"/>
        <end position="76"/>
    </location>
</feature>
<evidence type="ECO:0000256" key="4">
    <source>
        <dbReference type="ARBA" id="ARBA00022692"/>
    </source>
</evidence>
<evidence type="ECO:0000256" key="1">
    <source>
        <dbReference type="ARBA" id="ARBA00004651"/>
    </source>
</evidence>
<keyword evidence="2" id="KW-0813">Transport</keyword>
<dbReference type="GeneID" id="20081661"/>
<dbReference type="PANTHER" id="PTHR33281">
    <property type="entry name" value="UPF0187 PROTEIN YNEE"/>
    <property type="match status" value="1"/>
</dbReference>
<evidence type="ECO:0000256" key="5">
    <source>
        <dbReference type="ARBA" id="ARBA00022989"/>
    </source>
</evidence>
<feature type="transmembrane region" description="Helical" evidence="9">
    <location>
        <begin position="222"/>
        <end position="242"/>
    </location>
</feature>
<evidence type="ECO:0000256" key="8">
    <source>
        <dbReference type="SAM" id="MobiDB-lite"/>
    </source>
</evidence>
<dbReference type="OrthoDB" id="1368at2759"/>
<keyword evidence="5 9" id="KW-1133">Transmembrane helix</keyword>
<dbReference type="AlphaFoldDB" id="A0A024UD09"/>
<dbReference type="GO" id="GO:0005886">
    <property type="term" value="C:plasma membrane"/>
    <property type="evidence" value="ECO:0007669"/>
    <property type="project" value="UniProtKB-SubCell"/>
</dbReference>
<evidence type="ECO:0000313" key="10">
    <source>
        <dbReference type="EMBL" id="ETW04296.1"/>
    </source>
</evidence>
<keyword evidence="7 9" id="KW-0472">Membrane</keyword>
<evidence type="ECO:0000256" key="6">
    <source>
        <dbReference type="ARBA" id="ARBA00023065"/>
    </source>
</evidence>
<sequence length="441" mass="48975">MIYYSQDEFFTLLSKVQGSAFRGNGPRRALLMAWFATVVMIGNHVYSIAFFNTTVSVACTYTLNVFNVFLGLLISFRLNSAFNQWRSGVVAMGSVGDAARGIVSSTIAFLDLGVDGEEKLRFASELRRLVCLYVSILVQDARGCAQEDLSSFIQCHLLAENEAEEMKRCGVVCNRARVQKGRGVTVAQANPYKLRSSMVELWIRRLIQIAHRRNWYGMPQTAALNGYVSTLVSLYSTIYNIANIPIPFNYAHFLVVVMTIYLTVYTFVIVHSSSYFTPLWVYGWGFVIFSADDVAREIECPFGTDANDIDLENRIVRIEEELDVVLRSAYMHEMALRAEAMGYSSHSTNSTDSACVDSMPLSELSDHVDAEEVSNSPPEIPMPVAPLLRFMLTHSTAEMDTPGCLNAAEEGRAPPEGEPLTTATVQPGYGSVSSVRDAVWL</sequence>
<feature type="region of interest" description="Disordered" evidence="8">
    <location>
        <begin position="407"/>
        <end position="428"/>
    </location>
</feature>
<dbReference type="InterPro" id="IPR044669">
    <property type="entry name" value="YneE/VCCN1/2-like"/>
</dbReference>
<dbReference type="PANTHER" id="PTHR33281:SF19">
    <property type="entry name" value="VOLTAGE-DEPENDENT ANION CHANNEL-FORMING PROTEIN YNEE"/>
    <property type="match status" value="1"/>
</dbReference>
<evidence type="ECO:0008006" key="11">
    <source>
        <dbReference type="Google" id="ProtNLM"/>
    </source>
</evidence>
<keyword evidence="6" id="KW-0406">Ion transport</keyword>
<protein>
    <recommendedName>
        <fullName evidence="11">Bestrophin homolog</fullName>
    </recommendedName>
</protein>
<keyword evidence="4 9" id="KW-0812">Transmembrane</keyword>
<dbReference type="STRING" id="157072.A0A024UD09"/>